<dbReference type="AlphaFoldDB" id="A0A7R6PHD6"/>
<dbReference type="PRINTS" id="PR00811">
    <property type="entry name" value="BCTERIALGSPD"/>
</dbReference>
<evidence type="ECO:0000256" key="9">
    <source>
        <dbReference type="SAM" id="SignalP"/>
    </source>
</evidence>
<evidence type="ECO:0000256" key="2">
    <source>
        <dbReference type="ARBA" id="ARBA00022448"/>
    </source>
</evidence>
<evidence type="ECO:0000259" key="10">
    <source>
        <dbReference type="SMART" id="SM00965"/>
    </source>
</evidence>
<keyword evidence="12" id="KW-1185">Reference proteome</keyword>
<dbReference type="InterPro" id="IPR005644">
    <property type="entry name" value="NolW-like"/>
</dbReference>
<keyword evidence="3 9" id="KW-0732">Signal</keyword>
<comment type="similarity">
    <text evidence="7">Belongs to the bacterial secretin family.</text>
</comment>
<dbReference type="Gene3D" id="3.30.1370.130">
    <property type="match status" value="1"/>
</dbReference>
<sequence>MNNNNAYLQSHGAGLLKGVFIAALLLLSAVSQPVSAQQEVALNKSSFVALPGNKIEVKLDFDAVPPVPKAYTIDSPPRLVLDFWGVKNDLGAKSVDVKAGVVESLNFAQGNGRLRIVTNLHGMTDYRTFTEGQSLFVVFGEKPSKSASVAKAAPTHTSKPKKMSATRSVLDAYNDKTRVQGIDFERVSGGVGRIVITLSDDQAGLNIEEEGNNVAVNFSGASLSPSLQQRVNVQDFATPVMFVDAMASGKNTTVLIKPGAEPYDYMAYQTGNKLILDFKPLSRAEKDELKKNDFPYSGEKIDLNFQNVSVRSVLQILAEVAQLNLVVDDAVEGEITLRLKHVPWDQALDIVMKTRGLDKRQVGNVLLVAPAEDIAERERVELESQKQVEELSPLKTDFIQVDYRKASEMRSRIYEAKLVSERGFIVADDQTNVLMVRETVSTLQEIRRTLRKFDTEVAQIMVEARLVTASTDFTRDLGVKWGFGLLQGNFIAGGGGGTAPYFRDNFPADGGKTQLGVDLGVSPQSSIRLGYATSNFLISTELSALQSEGKAEIISQPKIITTNGKAARIQSGQEIPYQTVEDGEVKIEFKDVVLSLDVTPQLNPGDRITLDLKINQDSLGEVLPNGEISIVNNELETSVVVKDGDTIVLGGVYRNEVVDAVAKTPFLGDLPGIGALFRKSEVQDKKVELLIFITPKLIRESLSAK</sequence>
<proteinExistence type="inferred from homology"/>
<dbReference type="InterPro" id="IPR013355">
    <property type="entry name" value="Pilus_4_PilQ"/>
</dbReference>
<feature type="domain" description="Secretin/TonB short N-terminal" evidence="10">
    <location>
        <begin position="323"/>
        <end position="371"/>
    </location>
</feature>
<dbReference type="Gene3D" id="3.30.1370.120">
    <property type="match status" value="1"/>
</dbReference>
<dbReference type="PANTHER" id="PTHR30604">
    <property type="entry name" value="PROTEIN TRANSPORT PROTEIN HOFQ"/>
    <property type="match status" value="1"/>
</dbReference>
<dbReference type="InterPro" id="IPR004846">
    <property type="entry name" value="T2SS/T3SS_dom"/>
</dbReference>
<dbReference type="SMART" id="SM00965">
    <property type="entry name" value="STN"/>
    <property type="match status" value="1"/>
</dbReference>
<evidence type="ECO:0000256" key="5">
    <source>
        <dbReference type="ARBA" id="ARBA00023136"/>
    </source>
</evidence>
<dbReference type="RefSeq" id="WP_201349031.1">
    <property type="nucleotide sequence ID" value="NZ_AP014546.1"/>
</dbReference>
<keyword evidence="6" id="KW-0998">Cell outer membrane</keyword>
<dbReference type="PANTHER" id="PTHR30604:SF1">
    <property type="entry name" value="DNA UTILIZATION PROTEIN HOFQ"/>
    <property type="match status" value="1"/>
</dbReference>
<dbReference type="InterPro" id="IPR021731">
    <property type="entry name" value="AMIN_dom"/>
</dbReference>
<keyword evidence="5" id="KW-0472">Membrane</keyword>
<keyword evidence="2 8" id="KW-0813">Transport</keyword>
<protein>
    <submittedName>
        <fullName evidence="11">Type IV pilus assembly protein PilQ</fullName>
    </submittedName>
</protein>
<name>A0A7R6PHD6_9GAMM</name>
<feature type="chain" id="PRO_5032621278" evidence="9">
    <location>
        <begin position="37"/>
        <end position="705"/>
    </location>
</feature>
<reference evidence="11 12" key="1">
    <citation type="journal article" date="2008" name="Int. J. Syst. Evol. Microbiol.">
        <title>Neptunomonas japonica sp. nov., an Osedax japonicus symbiont-like bacterium isolated from sediment adjacent to sperm whale carcasses off Kagoshima, Japan.</title>
        <authorList>
            <person name="Miyazaki M."/>
            <person name="Nogi Y."/>
            <person name="Fujiwara Y."/>
            <person name="Kawato M."/>
            <person name="Kubokawa K."/>
            <person name="Horikoshi K."/>
        </authorList>
    </citation>
    <scope>NUCLEOTIDE SEQUENCE [LARGE SCALE GENOMIC DNA]</scope>
    <source>
        <strain evidence="11 12">JAMM 1380</strain>
    </source>
</reference>
<evidence type="ECO:0000256" key="3">
    <source>
        <dbReference type="ARBA" id="ARBA00022729"/>
    </source>
</evidence>
<evidence type="ECO:0000313" key="12">
    <source>
        <dbReference type="Proteomes" id="UP000595332"/>
    </source>
</evidence>
<feature type="signal peptide" evidence="9">
    <location>
        <begin position="1"/>
        <end position="36"/>
    </location>
</feature>
<dbReference type="Pfam" id="PF00263">
    <property type="entry name" value="Secretin"/>
    <property type="match status" value="1"/>
</dbReference>
<evidence type="ECO:0000256" key="8">
    <source>
        <dbReference type="RuleBase" id="RU004004"/>
    </source>
</evidence>
<dbReference type="InterPro" id="IPR038591">
    <property type="entry name" value="NolW-like_sf"/>
</dbReference>
<organism evidence="11 12">
    <name type="scientific">Neptunomonas japonica JAMM 1380</name>
    <dbReference type="NCBI Taxonomy" id="1441457"/>
    <lineage>
        <taxon>Bacteria</taxon>
        <taxon>Pseudomonadati</taxon>
        <taxon>Pseudomonadota</taxon>
        <taxon>Gammaproteobacteria</taxon>
        <taxon>Oceanospirillales</taxon>
        <taxon>Oceanospirillaceae</taxon>
        <taxon>Neptunomonas</taxon>
    </lineage>
</organism>
<evidence type="ECO:0000256" key="4">
    <source>
        <dbReference type="ARBA" id="ARBA00022927"/>
    </source>
</evidence>
<dbReference type="Proteomes" id="UP000595332">
    <property type="component" value="Chromosome"/>
</dbReference>
<keyword evidence="4" id="KW-0653">Protein transport</keyword>
<gene>
    <name evidence="11" type="primary">pilQ</name>
    <name evidence="11" type="ORF">NEJAP_0358</name>
</gene>
<dbReference type="Gene3D" id="2.60.40.3500">
    <property type="match status" value="1"/>
</dbReference>
<comment type="subcellular location">
    <subcellularLocation>
        <location evidence="8">Cell outer membrane</location>
    </subcellularLocation>
    <subcellularLocation>
        <location evidence="1">Membrane</location>
    </subcellularLocation>
</comment>
<evidence type="ECO:0000256" key="6">
    <source>
        <dbReference type="ARBA" id="ARBA00023237"/>
    </source>
</evidence>
<evidence type="ECO:0000256" key="1">
    <source>
        <dbReference type="ARBA" id="ARBA00004370"/>
    </source>
</evidence>
<dbReference type="InterPro" id="IPR001775">
    <property type="entry name" value="GspD/PilQ"/>
</dbReference>
<dbReference type="InterPro" id="IPR051808">
    <property type="entry name" value="Type_IV_pilus_biogenesis"/>
</dbReference>
<evidence type="ECO:0000256" key="7">
    <source>
        <dbReference type="RuleBase" id="RU004003"/>
    </source>
</evidence>
<dbReference type="GO" id="GO:0009306">
    <property type="term" value="P:protein secretion"/>
    <property type="evidence" value="ECO:0007669"/>
    <property type="project" value="InterPro"/>
</dbReference>
<dbReference type="EMBL" id="AP014546">
    <property type="protein sequence ID" value="BBB28316.1"/>
    <property type="molecule type" value="Genomic_DNA"/>
</dbReference>
<dbReference type="Pfam" id="PF11741">
    <property type="entry name" value="AMIN"/>
    <property type="match status" value="2"/>
</dbReference>
<dbReference type="KEGG" id="njp:NEJAP_0358"/>
<dbReference type="GO" id="GO:0009279">
    <property type="term" value="C:cell outer membrane"/>
    <property type="evidence" value="ECO:0007669"/>
    <property type="project" value="UniProtKB-SubCell"/>
</dbReference>
<dbReference type="NCBIfam" id="TIGR02515">
    <property type="entry name" value="IV_pilus_PilQ"/>
    <property type="match status" value="1"/>
</dbReference>
<dbReference type="Pfam" id="PF03958">
    <property type="entry name" value="Secretin_N"/>
    <property type="match status" value="1"/>
</dbReference>
<evidence type="ECO:0000313" key="11">
    <source>
        <dbReference type="EMBL" id="BBB28316.1"/>
    </source>
</evidence>
<dbReference type="InterPro" id="IPR011662">
    <property type="entry name" value="Secretin/TonB_short_N"/>
</dbReference>
<dbReference type="Gene3D" id="2.60.40.3470">
    <property type="match status" value="1"/>
</dbReference>
<accession>A0A7R6PHD6</accession>